<dbReference type="KEGG" id="psoj:PHYSODRAFT_307452"/>
<gene>
    <name evidence="2" type="ORF">PHYSODRAFT_307452</name>
</gene>
<dbReference type="Proteomes" id="UP000002640">
    <property type="component" value="Unassembled WGS sequence"/>
</dbReference>
<dbReference type="EMBL" id="JH159165">
    <property type="protein sequence ID" value="EGZ05674.1"/>
    <property type="molecule type" value="Genomic_DNA"/>
</dbReference>
<feature type="coiled-coil region" evidence="1">
    <location>
        <begin position="278"/>
        <end position="506"/>
    </location>
</feature>
<evidence type="ECO:0000256" key="1">
    <source>
        <dbReference type="SAM" id="Coils"/>
    </source>
</evidence>
<dbReference type="OMA" id="MFRQSRE"/>
<dbReference type="Gene3D" id="1.20.5.190">
    <property type="match status" value="1"/>
</dbReference>
<name>G5AEN4_PHYSP</name>
<dbReference type="InParanoid" id="G5AEN4"/>
<keyword evidence="3" id="KW-1185">Reference proteome</keyword>
<keyword evidence="1" id="KW-0175">Coiled coil</keyword>
<dbReference type="AlphaFoldDB" id="G5AEN4"/>
<proteinExistence type="predicted"/>
<sequence length="1214" mass="144739">MPCPSPPKLHIPVPDVPALLLKLEEQDKGRVDAAPLDESIQSLAREQHRIRLEAYQEDTRVHALLADIRSSSLASLYKFTPLFKLYARRRLRSRWRVWRQYVAWQAEEQRRLETLAPFAVHIQRVFRFRSQRWARRRRNLDALYAQWEAARTIQRCVRKWLRRRERILQPTVLHAARLQAAWRGRATRKRIKHELQTQLRLLLASISPTGNLHRLHEIARGDRALAAKLNSMLVLITETHVAVEVSRGQQRTPKFNAIAARNAARPVEATRRQLFHAVHELRQLVAKRERDLQAAKERFLEAKRARREQKRAIHDETLKKELARTTERLSEAREREMMHRIEMETREFVHALGTVEEDMRIRQKLKRQRREQEENALMLIEEYQMRYVVAESQRRELEARDRLMEVSKREKFLQERAQQQLREMETIMRADAEKKLEMERQRLIAHEEEKARWASLSKAAKAEAQQRLRQREREEEELRWRLEAEEDAERAKFREVEHQKEALRRQKHEEVCREQQERELMEEADKSSRRWHFAERKSLIADQWAAKREKEKMKYSLDPMQFAKMEAQKALEERQRRENLLMRDEDALSRAVEEKERKEQYFKLCRERKRLRDIERRREANESSLMQSEDDLGQETRRALRQAEEYKRTLEQMQQLADQVANKQKDRLQEARNRKLMYDEETRQHRVQQVQLQLDRILEKREREAMEEEDKRAQNLDAIEARLQEKRVRKKRNLRMMREDVGAMERQDWELEGTHLEKLLWSSQEIAALRHMVIDYPMFLRVNVEVLMEFAENLKGPPPLNLHYEAVAANLSIEHTLTEEMVPAKKRKLRKFFYHEFYEEDPIMERIYRRRNPPPTTGPGSTNQLTRDRWKRVAAHFLGRSWGSEASRKGFALMHNGQYEEACKCLLEAVHSMQYTRFHDHSATSSYQDVPPALLRQLGRCLLKQFEVSSEWGYLSKSLFFFQQASTHLVFLSNPSFLQEIAYALELNGDYRHAAELLGSIISCFPRYARLMEVIFRAGIVMFSLKMFRQSREYVLHTMDASPFGWESFDIVFLAARIMELEGKSSRQLCAVAYDDAYSKTYRGNLHSVHHTWQDWIKAPETWREAGDRYFHQREYVLAKDAYLVMRKRQTHKPSELTTKRKAVMAALRRQQSQHEIDAVSKLDDSDWMRLSCSFAMLNDRATAITALSNWLNAGGGYRARVAERLLRWPLVSG</sequence>
<dbReference type="PROSITE" id="PS50096">
    <property type="entry name" value="IQ"/>
    <property type="match status" value="1"/>
</dbReference>
<feature type="coiled-coil region" evidence="1">
    <location>
        <begin position="611"/>
        <end position="740"/>
    </location>
</feature>
<dbReference type="RefSeq" id="XP_009538535.1">
    <property type="nucleotide sequence ID" value="XM_009540240.1"/>
</dbReference>
<dbReference type="GeneID" id="20642885"/>
<dbReference type="SUPFAM" id="SSF48452">
    <property type="entry name" value="TPR-like"/>
    <property type="match status" value="1"/>
</dbReference>
<evidence type="ECO:0000313" key="2">
    <source>
        <dbReference type="EMBL" id="EGZ05674.1"/>
    </source>
</evidence>
<protein>
    <submittedName>
        <fullName evidence="2">Uncharacterized protein</fullName>
    </submittedName>
</protein>
<accession>G5AEN4</accession>
<dbReference type="InterPro" id="IPR011990">
    <property type="entry name" value="TPR-like_helical_dom_sf"/>
</dbReference>
<reference evidence="2 3" key="1">
    <citation type="journal article" date="2006" name="Science">
        <title>Phytophthora genome sequences uncover evolutionary origins and mechanisms of pathogenesis.</title>
        <authorList>
            <person name="Tyler B.M."/>
            <person name="Tripathy S."/>
            <person name="Zhang X."/>
            <person name="Dehal P."/>
            <person name="Jiang R.H."/>
            <person name="Aerts A."/>
            <person name="Arredondo F.D."/>
            <person name="Baxter L."/>
            <person name="Bensasson D."/>
            <person name="Beynon J.L."/>
            <person name="Chapman J."/>
            <person name="Damasceno C.M."/>
            <person name="Dorrance A.E."/>
            <person name="Dou D."/>
            <person name="Dickerman A.W."/>
            <person name="Dubchak I.L."/>
            <person name="Garbelotto M."/>
            <person name="Gijzen M."/>
            <person name="Gordon S.G."/>
            <person name="Govers F."/>
            <person name="Grunwald N.J."/>
            <person name="Huang W."/>
            <person name="Ivors K.L."/>
            <person name="Jones R.W."/>
            <person name="Kamoun S."/>
            <person name="Krampis K."/>
            <person name="Lamour K.H."/>
            <person name="Lee M.K."/>
            <person name="McDonald W.H."/>
            <person name="Medina M."/>
            <person name="Meijer H.J."/>
            <person name="Nordberg E.K."/>
            <person name="Maclean D.J."/>
            <person name="Ospina-Giraldo M.D."/>
            <person name="Morris P.F."/>
            <person name="Phuntumart V."/>
            <person name="Putnam N.H."/>
            <person name="Rash S."/>
            <person name="Rose J.K."/>
            <person name="Sakihama Y."/>
            <person name="Salamov A.A."/>
            <person name="Savidor A."/>
            <person name="Scheuring C.F."/>
            <person name="Smith B.M."/>
            <person name="Sobral B.W."/>
            <person name="Terry A."/>
            <person name="Torto-Alalibo T.A."/>
            <person name="Win J."/>
            <person name="Xu Z."/>
            <person name="Zhang H."/>
            <person name="Grigoriev I.V."/>
            <person name="Rokhsar D.S."/>
            <person name="Boore J.L."/>
        </authorList>
    </citation>
    <scope>NUCLEOTIDE SEQUENCE [LARGE SCALE GENOMIC DNA]</scope>
    <source>
        <strain evidence="2 3">P6497</strain>
    </source>
</reference>
<organism evidence="2 3">
    <name type="scientific">Phytophthora sojae (strain P6497)</name>
    <name type="common">Soybean stem and root rot agent</name>
    <name type="synonym">Phytophthora megasperma f. sp. glycines</name>
    <dbReference type="NCBI Taxonomy" id="1094619"/>
    <lineage>
        <taxon>Eukaryota</taxon>
        <taxon>Sar</taxon>
        <taxon>Stramenopiles</taxon>
        <taxon>Oomycota</taxon>
        <taxon>Peronosporomycetes</taxon>
        <taxon>Peronosporales</taxon>
        <taxon>Peronosporaceae</taxon>
        <taxon>Phytophthora</taxon>
    </lineage>
</organism>
<evidence type="ECO:0000313" key="3">
    <source>
        <dbReference type="Proteomes" id="UP000002640"/>
    </source>
</evidence>